<dbReference type="InterPro" id="IPR001926">
    <property type="entry name" value="TrpB-like_PALP"/>
</dbReference>
<dbReference type="InterPro" id="IPR000644">
    <property type="entry name" value="CBS_dom"/>
</dbReference>
<feature type="domain" description="CBS" evidence="2">
    <location>
        <begin position="302"/>
        <end position="363"/>
    </location>
</feature>
<evidence type="ECO:0000313" key="3">
    <source>
        <dbReference type="EMBL" id="KAJ3048751.1"/>
    </source>
</evidence>
<dbReference type="PANTHER" id="PTHR42115:SF1">
    <property type="entry name" value="BETA-SYNTHASE (BETA-THIONASE), PUTATIVE (AFU_ORTHOLOGUE AFUA_3G08420)-RELATED"/>
    <property type="match status" value="1"/>
</dbReference>
<dbReference type="AlphaFoldDB" id="A0AAD5S9E8"/>
<gene>
    <name evidence="3" type="ORF">HK097_010244</name>
</gene>
<accession>A0AAD5S9E8</accession>
<dbReference type="SUPFAM" id="SSF54631">
    <property type="entry name" value="CBS-domain pair"/>
    <property type="match status" value="1"/>
</dbReference>
<dbReference type="InterPro" id="IPR036052">
    <property type="entry name" value="TrpB-like_PALP_sf"/>
</dbReference>
<name>A0AAD5S9E8_9FUNG</name>
<proteinExistence type="predicted"/>
<reference evidence="3" key="1">
    <citation type="submission" date="2020-05" db="EMBL/GenBank/DDBJ databases">
        <title>Phylogenomic resolution of chytrid fungi.</title>
        <authorList>
            <person name="Stajich J.E."/>
            <person name="Amses K."/>
            <person name="Simmons R."/>
            <person name="Seto K."/>
            <person name="Myers J."/>
            <person name="Bonds A."/>
            <person name="Quandt C.A."/>
            <person name="Barry K."/>
            <person name="Liu P."/>
            <person name="Grigoriev I."/>
            <person name="Longcore J.E."/>
            <person name="James T.Y."/>
        </authorList>
    </citation>
    <scope>NUCLEOTIDE SEQUENCE</scope>
    <source>
        <strain evidence="3">JEL0318</strain>
    </source>
</reference>
<keyword evidence="1" id="KW-0129">CBS domain</keyword>
<dbReference type="SMART" id="SM00116">
    <property type="entry name" value="CBS"/>
    <property type="match status" value="1"/>
</dbReference>
<organism evidence="3 4">
    <name type="scientific">Rhizophlyctis rosea</name>
    <dbReference type="NCBI Taxonomy" id="64517"/>
    <lineage>
        <taxon>Eukaryota</taxon>
        <taxon>Fungi</taxon>
        <taxon>Fungi incertae sedis</taxon>
        <taxon>Chytridiomycota</taxon>
        <taxon>Chytridiomycota incertae sedis</taxon>
        <taxon>Chytridiomycetes</taxon>
        <taxon>Rhizophlyctidales</taxon>
        <taxon>Rhizophlyctidaceae</taxon>
        <taxon>Rhizophlyctis</taxon>
    </lineage>
</organism>
<dbReference type="PANTHER" id="PTHR42115">
    <property type="entry name" value="BETA-SYNTHASE (BETA-THIONASE), PUTATIVE (AFU_ORTHOLOGUE AFUA_3G08420)-RELATED"/>
    <property type="match status" value="1"/>
</dbReference>
<evidence type="ECO:0000256" key="1">
    <source>
        <dbReference type="PROSITE-ProRule" id="PRU00703"/>
    </source>
</evidence>
<comment type="caution">
    <text evidence="3">The sequence shown here is derived from an EMBL/GenBank/DDBJ whole genome shotgun (WGS) entry which is preliminary data.</text>
</comment>
<dbReference type="Gene3D" id="3.40.50.1100">
    <property type="match status" value="3"/>
</dbReference>
<dbReference type="PROSITE" id="PS51371">
    <property type="entry name" value="CBS"/>
    <property type="match status" value="1"/>
</dbReference>
<dbReference type="SUPFAM" id="SSF53686">
    <property type="entry name" value="Tryptophan synthase beta subunit-like PLP-dependent enzymes"/>
    <property type="match status" value="1"/>
</dbReference>
<dbReference type="InterPro" id="IPR046342">
    <property type="entry name" value="CBS_dom_sf"/>
</dbReference>
<dbReference type="Proteomes" id="UP001212841">
    <property type="component" value="Unassembled WGS sequence"/>
</dbReference>
<dbReference type="Pfam" id="PF00571">
    <property type="entry name" value="CBS"/>
    <property type="match status" value="2"/>
</dbReference>
<keyword evidence="4" id="KW-1185">Reference proteome</keyword>
<dbReference type="EMBL" id="JADGJD010000743">
    <property type="protein sequence ID" value="KAJ3048751.1"/>
    <property type="molecule type" value="Genomic_DNA"/>
</dbReference>
<protein>
    <recommendedName>
        <fullName evidence="2">CBS domain-containing protein</fullName>
    </recommendedName>
</protein>
<dbReference type="Gene3D" id="3.10.580.10">
    <property type="entry name" value="CBS-domain"/>
    <property type="match status" value="1"/>
</dbReference>
<sequence>MATTPVPTPLLQLSRLRQADIYAKAEFLGRTGSIKDRIAAAIYGSIDHGQPKTFVVGSSADFAISIAAATAGRRRKIITVVPENVGGDKIHILKAFGADIVRTPAGAHPSAPESALQMAKKIAADTPDAVLLTEEDHSEPAFDTLIQELSNQLPGKPLDRLVVPNTLSQPSLQTALSKHYFQAKLVTVPVPDVNADFEEYRPDSGHAHHGSYVTLKEACTAARSATWNYGLLCGIASGAALAAASALAGEGKSETIVVLLTDSAKDYTSTLLDDDWLLQHGITTDTREEAIQKFRGASVEDLQLGEAVSIFDSHPIGEAIELMVSRDYSQLPVINAKRKIIGLISLGRLQAHVNSGDLKNLAEPVAKWMYSFKTNKKFELITPDTPLAQLDEFFDRHPAALVTDESGKFPLAVVTKYDLLKFCAKRGV</sequence>
<evidence type="ECO:0000259" key="2">
    <source>
        <dbReference type="PROSITE" id="PS51371"/>
    </source>
</evidence>
<dbReference type="Pfam" id="PF00291">
    <property type="entry name" value="PALP"/>
    <property type="match status" value="1"/>
</dbReference>
<evidence type="ECO:0000313" key="4">
    <source>
        <dbReference type="Proteomes" id="UP001212841"/>
    </source>
</evidence>